<evidence type="ECO:0000256" key="6">
    <source>
        <dbReference type="ARBA" id="ARBA00022723"/>
    </source>
</evidence>
<dbReference type="Pfam" id="PF00034">
    <property type="entry name" value="Cytochrom_C"/>
    <property type="match status" value="1"/>
</dbReference>
<keyword evidence="3" id="KW-1003">Cell membrane</keyword>
<dbReference type="InterPro" id="IPR009056">
    <property type="entry name" value="Cyt_c-like_dom"/>
</dbReference>
<dbReference type="PANTHER" id="PTHR11961">
    <property type="entry name" value="CYTOCHROME C"/>
    <property type="match status" value="1"/>
</dbReference>
<dbReference type="EMBL" id="BMJQ01000003">
    <property type="protein sequence ID" value="GGF08651.1"/>
    <property type="molecule type" value="Genomic_DNA"/>
</dbReference>
<feature type="domain" description="Cytochrome c" evidence="12">
    <location>
        <begin position="73"/>
        <end position="173"/>
    </location>
</feature>
<dbReference type="AlphaFoldDB" id="A0A8J3E158"/>
<evidence type="ECO:0000256" key="11">
    <source>
        <dbReference type="PROSITE-ProRule" id="PRU00433"/>
    </source>
</evidence>
<evidence type="ECO:0000256" key="7">
    <source>
        <dbReference type="ARBA" id="ARBA00022982"/>
    </source>
</evidence>
<dbReference type="PRINTS" id="PR00604">
    <property type="entry name" value="CYTCHRMECIAB"/>
</dbReference>
<keyword evidence="6 11" id="KW-0479">Metal-binding</keyword>
<keyword evidence="4 11" id="KW-0349">Heme</keyword>
<reference evidence="13" key="1">
    <citation type="journal article" date="2014" name="Int. J. Syst. Evol. Microbiol.">
        <title>Complete genome sequence of Corynebacterium casei LMG S-19264T (=DSM 44701T), isolated from a smear-ripened cheese.</title>
        <authorList>
            <consortium name="US DOE Joint Genome Institute (JGI-PGF)"/>
            <person name="Walter F."/>
            <person name="Albersmeier A."/>
            <person name="Kalinowski J."/>
            <person name="Ruckert C."/>
        </authorList>
    </citation>
    <scope>NUCLEOTIDE SEQUENCE</scope>
    <source>
        <strain evidence="13">CGMCC 1.15725</strain>
    </source>
</reference>
<accession>A0A8J3E158</accession>
<dbReference type="GO" id="GO:0046872">
    <property type="term" value="F:metal ion binding"/>
    <property type="evidence" value="ECO:0007669"/>
    <property type="project" value="UniProtKB-KW"/>
</dbReference>
<evidence type="ECO:0000256" key="8">
    <source>
        <dbReference type="ARBA" id="ARBA00022989"/>
    </source>
</evidence>
<protein>
    <submittedName>
        <fullName evidence="13">Cytochrome c family protein</fullName>
    </submittedName>
</protein>
<keyword evidence="9 11" id="KW-0408">Iron</keyword>
<evidence type="ECO:0000256" key="1">
    <source>
        <dbReference type="ARBA" id="ARBA00004162"/>
    </source>
</evidence>
<evidence type="ECO:0000256" key="2">
    <source>
        <dbReference type="ARBA" id="ARBA00022448"/>
    </source>
</evidence>
<organism evidence="13 14">
    <name type="scientific">Aliidongia dinghuensis</name>
    <dbReference type="NCBI Taxonomy" id="1867774"/>
    <lineage>
        <taxon>Bacteria</taxon>
        <taxon>Pseudomonadati</taxon>
        <taxon>Pseudomonadota</taxon>
        <taxon>Alphaproteobacteria</taxon>
        <taxon>Rhodospirillales</taxon>
        <taxon>Dongiaceae</taxon>
        <taxon>Aliidongia</taxon>
    </lineage>
</organism>
<keyword evidence="5" id="KW-0812">Transmembrane</keyword>
<comment type="subcellular location">
    <subcellularLocation>
        <location evidence="1">Cell membrane</location>
        <topology evidence="1">Single-pass membrane protein</topology>
    </subcellularLocation>
</comment>
<dbReference type="SUPFAM" id="SSF46626">
    <property type="entry name" value="Cytochrome c"/>
    <property type="match status" value="1"/>
</dbReference>
<keyword evidence="14" id="KW-1185">Reference proteome</keyword>
<evidence type="ECO:0000256" key="5">
    <source>
        <dbReference type="ARBA" id="ARBA00022692"/>
    </source>
</evidence>
<proteinExistence type="predicted"/>
<keyword evidence="7" id="KW-0249">Electron transport</keyword>
<dbReference type="InterPro" id="IPR036909">
    <property type="entry name" value="Cyt_c-like_dom_sf"/>
</dbReference>
<evidence type="ECO:0000313" key="14">
    <source>
        <dbReference type="Proteomes" id="UP000646365"/>
    </source>
</evidence>
<keyword evidence="10" id="KW-0472">Membrane</keyword>
<dbReference type="Proteomes" id="UP000646365">
    <property type="component" value="Unassembled WGS sequence"/>
</dbReference>
<reference evidence="13" key="2">
    <citation type="submission" date="2020-09" db="EMBL/GenBank/DDBJ databases">
        <authorList>
            <person name="Sun Q."/>
            <person name="Zhou Y."/>
        </authorList>
    </citation>
    <scope>NUCLEOTIDE SEQUENCE</scope>
    <source>
        <strain evidence="13">CGMCC 1.15725</strain>
    </source>
</reference>
<evidence type="ECO:0000256" key="9">
    <source>
        <dbReference type="ARBA" id="ARBA00023004"/>
    </source>
</evidence>
<sequence length="182" mass="18969">MSSFEFNKLAASLLVALIVAMVTGLVAEGLVHPKKLETAAYPIAGGESTETQTAAAPVAEKPAPIPADLWAKADAAKGADIAKKCAACHNFDKGGANKVGPNLWGVLGGPRAHEGSFTYSDAMKKLGGSWSPQEVAAFIFNPKAYLPGTKMGFAGLPKPEDRADVIAYLNKQSDSPVDLTKE</sequence>
<keyword evidence="2" id="KW-0813">Transport</keyword>
<gene>
    <name evidence="13" type="primary">cycM</name>
    <name evidence="13" type="ORF">GCM10011611_12600</name>
</gene>
<evidence type="ECO:0000256" key="4">
    <source>
        <dbReference type="ARBA" id="ARBA00022617"/>
    </source>
</evidence>
<dbReference type="FunFam" id="1.10.760.10:FF:000026">
    <property type="entry name" value="Cytochrome C, membrane-bound"/>
    <property type="match status" value="1"/>
</dbReference>
<dbReference type="InterPro" id="IPR002327">
    <property type="entry name" value="Cyt_c_1A/1B"/>
</dbReference>
<dbReference type="PROSITE" id="PS51007">
    <property type="entry name" value="CYTC"/>
    <property type="match status" value="1"/>
</dbReference>
<evidence type="ECO:0000256" key="10">
    <source>
        <dbReference type="ARBA" id="ARBA00023136"/>
    </source>
</evidence>
<dbReference type="RefSeq" id="WP_189043716.1">
    <property type="nucleotide sequence ID" value="NZ_BMJQ01000003.1"/>
</dbReference>
<dbReference type="Gene3D" id="1.10.760.10">
    <property type="entry name" value="Cytochrome c-like domain"/>
    <property type="match status" value="1"/>
</dbReference>
<keyword evidence="8" id="KW-1133">Transmembrane helix</keyword>
<evidence type="ECO:0000313" key="13">
    <source>
        <dbReference type="EMBL" id="GGF08651.1"/>
    </source>
</evidence>
<evidence type="ECO:0000256" key="3">
    <source>
        <dbReference type="ARBA" id="ARBA00022475"/>
    </source>
</evidence>
<evidence type="ECO:0000259" key="12">
    <source>
        <dbReference type="PROSITE" id="PS51007"/>
    </source>
</evidence>
<dbReference type="GO" id="GO:0020037">
    <property type="term" value="F:heme binding"/>
    <property type="evidence" value="ECO:0007669"/>
    <property type="project" value="InterPro"/>
</dbReference>
<name>A0A8J3E158_9PROT</name>
<dbReference type="GO" id="GO:0009055">
    <property type="term" value="F:electron transfer activity"/>
    <property type="evidence" value="ECO:0007669"/>
    <property type="project" value="InterPro"/>
</dbReference>
<dbReference type="GO" id="GO:0005886">
    <property type="term" value="C:plasma membrane"/>
    <property type="evidence" value="ECO:0007669"/>
    <property type="project" value="UniProtKB-SubCell"/>
</dbReference>
<comment type="caution">
    <text evidence="13">The sequence shown here is derived from an EMBL/GenBank/DDBJ whole genome shotgun (WGS) entry which is preliminary data.</text>
</comment>